<dbReference type="Gene3D" id="3.30.1390.10">
    <property type="match status" value="1"/>
</dbReference>
<dbReference type="GO" id="GO:0006412">
    <property type="term" value="P:translation"/>
    <property type="evidence" value="ECO:0007669"/>
    <property type="project" value="InterPro"/>
</dbReference>
<feature type="domain" description="Large ribosomal subunit protein bL12 C-terminal" evidence="1">
    <location>
        <begin position="5"/>
        <end position="74"/>
    </location>
</feature>
<organism evidence="2 3">
    <name type="scientific">Romeriopsis navalis LEGE 11480</name>
    <dbReference type="NCBI Taxonomy" id="2777977"/>
    <lineage>
        <taxon>Bacteria</taxon>
        <taxon>Bacillati</taxon>
        <taxon>Cyanobacteriota</taxon>
        <taxon>Cyanophyceae</taxon>
        <taxon>Leptolyngbyales</taxon>
        <taxon>Leptolyngbyaceae</taxon>
        <taxon>Romeriopsis</taxon>
        <taxon>Romeriopsis navalis</taxon>
    </lineage>
</organism>
<sequence length="108" mass="12032">MAPRFEIVVESFPADHIPVLRAMRSILGSGLKETKELLNYAQTNCPCVLLAGMEQAVAETMANQLISAGVTANIQTSSLRHPMLISPNFDQRYETHWLFGLRQVSEDD</sequence>
<proteinExistence type="predicted"/>
<keyword evidence="2" id="KW-0687">Ribonucleoprotein</keyword>
<comment type="caution">
    <text evidence="2">The sequence shown here is derived from an EMBL/GenBank/DDBJ whole genome shotgun (WGS) entry which is preliminary data.</text>
</comment>
<dbReference type="RefSeq" id="WP_264325920.1">
    <property type="nucleotide sequence ID" value="NZ_JADEXQ010000052.1"/>
</dbReference>
<evidence type="ECO:0000259" key="1">
    <source>
        <dbReference type="Pfam" id="PF00542"/>
    </source>
</evidence>
<dbReference type="InterPro" id="IPR013823">
    <property type="entry name" value="Ribosomal_bL12_C"/>
</dbReference>
<dbReference type="GO" id="GO:0003735">
    <property type="term" value="F:structural constituent of ribosome"/>
    <property type="evidence" value="ECO:0007669"/>
    <property type="project" value="InterPro"/>
</dbReference>
<accession>A0A928VQJ0</accession>
<evidence type="ECO:0000313" key="3">
    <source>
        <dbReference type="Proteomes" id="UP000625316"/>
    </source>
</evidence>
<dbReference type="Proteomes" id="UP000625316">
    <property type="component" value="Unassembled WGS sequence"/>
</dbReference>
<keyword evidence="3" id="KW-1185">Reference proteome</keyword>
<reference evidence="2" key="1">
    <citation type="submission" date="2020-10" db="EMBL/GenBank/DDBJ databases">
        <authorList>
            <person name="Castelo-Branco R."/>
            <person name="Eusebio N."/>
            <person name="Adriana R."/>
            <person name="Vieira A."/>
            <person name="Brugerolle De Fraissinette N."/>
            <person name="Rezende De Castro R."/>
            <person name="Schneider M.P."/>
            <person name="Vasconcelos V."/>
            <person name="Leao P.N."/>
        </authorList>
    </citation>
    <scope>NUCLEOTIDE SEQUENCE</scope>
    <source>
        <strain evidence="2">LEGE 11480</strain>
    </source>
</reference>
<dbReference type="GO" id="GO:0005840">
    <property type="term" value="C:ribosome"/>
    <property type="evidence" value="ECO:0007669"/>
    <property type="project" value="UniProtKB-KW"/>
</dbReference>
<evidence type="ECO:0000313" key="2">
    <source>
        <dbReference type="EMBL" id="MBE9031091.1"/>
    </source>
</evidence>
<dbReference type="InterPro" id="IPR014719">
    <property type="entry name" value="Ribosomal_bL12_C/ClpS-like"/>
</dbReference>
<dbReference type="AlphaFoldDB" id="A0A928VQJ0"/>
<dbReference type="SUPFAM" id="SSF54736">
    <property type="entry name" value="ClpS-like"/>
    <property type="match status" value="1"/>
</dbReference>
<name>A0A928VQJ0_9CYAN</name>
<dbReference type="Pfam" id="PF00542">
    <property type="entry name" value="Ribosomal_L12"/>
    <property type="match status" value="1"/>
</dbReference>
<dbReference type="EMBL" id="JADEXQ010000052">
    <property type="protein sequence ID" value="MBE9031091.1"/>
    <property type="molecule type" value="Genomic_DNA"/>
</dbReference>
<gene>
    <name evidence="2" type="ORF">IQ266_15255</name>
</gene>
<protein>
    <submittedName>
        <fullName evidence="2">Ribosomal protein L7/L12</fullName>
    </submittedName>
</protein>
<keyword evidence="2" id="KW-0689">Ribosomal protein</keyword>